<dbReference type="Proteomes" id="UP000412028">
    <property type="component" value="Unassembled WGS sequence"/>
</dbReference>
<dbReference type="PANTHER" id="PTHR12526:SF510">
    <property type="entry name" value="D-INOSITOL 3-PHOSPHATE GLYCOSYLTRANSFERASE"/>
    <property type="match status" value="1"/>
</dbReference>
<evidence type="ECO:0000313" key="4">
    <source>
        <dbReference type="EMBL" id="KAA8826883.1"/>
    </source>
</evidence>
<keyword evidence="2 4" id="KW-0808">Transferase</keyword>
<name>A0A5M9ZHM1_9BIFI</name>
<evidence type="ECO:0000256" key="2">
    <source>
        <dbReference type="ARBA" id="ARBA00022679"/>
    </source>
</evidence>
<feature type="domain" description="Glycosyl transferase family 1" evidence="3">
    <location>
        <begin position="200"/>
        <end position="354"/>
    </location>
</feature>
<evidence type="ECO:0000256" key="1">
    <source>
        <dbReference type="ARBA" id="ARBA00022676"/>
    </source>
</evidence>
<reference evidence="4 5" key="1">
    <citation type="journal article" date="2019" name="Syst. Appl. Microbiol.">
        <title>Characterization of Bifidobacterium species in feaces of the Egyptian fruit bat: Description of B. vespertilionis sp. nov. and B. rousetti sp. nov.</title>
        <authorList>
            <person name="Modesto M."/>
            <person name="Satti M."/>
            <person name="Watanabe K."/>
            <person name="Puglisi E."/>
            <person name="Morelli L."/>
            <person name="Huang C.-H."/>
            <person name="Liou J.-S."/>
            <person name="Miyashita M."/>
            <person name="Tamura T."/>
            <person name="Saito S."/>
            <person name="Mori K."/>
            <person name="Huang L."/>
            <person name="Sciavilla P."/>
            <person name="Sandri C."/>
            <person name="Spiezio C."/>
            <person name="Vitali F."/>
            <person name="Cavalieri D."/>
            <person name="Perpetuini G."/>
            <person name="Tofalo R."/>
            <person name="Bonetti A."/>
            <person name="Arita M."/>
            <person name="Mattarelli P."/>
        </authorList>
    </citation>
    <scope>NUCLEOTIDE SEQUENCE [LARGE SCALE GENOMIC DNA]</scope>
    <source>
        <strain evidence="4 5">RST7</strain>
    </source>
</reference>
<dbReference type="AlphaFoldDB" id="A0A5M9ZHM1"/>
<dbReference type="GO" id="GO:0016757">
    <property type="term" value="F:glycosyltransferase activity"/>
    <property type="evidence" value="ECO:0007669"/>
    <property type="project" value="UniProtKB-KW"/>
</dbReference>
<dbReference type="OrthoDB" id="9790710at2"/>
<dbReference type="EMBL" id="RZUI01000024">
    <property type="protein sequence ID" value="KAA8826883.1"/>
    <property type="molecule type" value="Genomic_DNA"/>
</dbReference>
<evidence type="ECO:0000259" key="3">
    <source>
        <dbReference type="Pfam" id="PF00534"/>
    </source>
</evidence>
<dbReference type="InterPro" id="IPR001296">
    <property type="entry name" value="Glyco_trans_1"/>
</dbReference>
<dbReference type="PANTHER" id="PTHR12526">
    <property type="entry name" value="GLYCOSYLTRANSFERASE"/>
    <property type="match status" value="1"/>
</dbReference>
<proteinExistence type="predicted"/>
<comment type="caution">
    <text evidence="4">The sequence shown here is derived from an EMBL/GenBank/DDBJ whole genome shotgun (WGS) entry which is preliminary data.</text>
</comment>
<keyword evidence="1" id="KW-0328">Glycosyltransferase</keyword>
<organism evidence="4 5">
    <name type="scientific">Bifidobacterium tissieri</name>
    <dbReference type="NCBI Taxonomy" id="1630162"/>
    <lineage>
        <taxon>Bacteria</taxon>
        <taxon>Bacillati</taxon>
        <taxon>Actinomycetota</taxon>
        <taxon>Actinomycetes</taxon>
        <taxon>Bifidobacteriales</taxon>
        <taxon>Bifidobacteriaceae</taxon>
        <taxon>Bifidobacterium</taxon>
    </lineage>
</organism>
<gene>
    <name evidence="4" type="ORF">EMO89_11485</name>
</gene>
<protein>
    <submittedName>
        <fullName evidence="4">Glycosyltransferase family 1 protein</fullName>
    </submittedName>
</protein>
<dbReference type="RefSeq" id="WP_150382184.1">
    <property type="nucleotide sequence ID" value="NZ_RZUI01000024.1"/>
</dbReference>
<dbReference type="Pfam" id="PF00534">
    <property type="entry name" value="Glycos_transf_1"/>
    <property type="match status" value="1"/>
</dbReference>
<dbReference type="SUPFAM" id="SSF53756">
    <property type="entry name" value="UDP-Glycosyltransferase/glycogen phosphorylase"/>
    <property type="match status" value="1"/>
</dbReference>
<accession>A0A5M9ZHM1</accession>
<evidence type="ECO:0000313" key="5">
    <source>
        <dbReference type="Proteomes" id="UP000412028"/>
    </source>
</evidence>
<dbReference type="Gene3D" id="3.40.50.2000">
    <property type="entry name" value="Glycogen Phosphorylase B"/>
    <property type="match status" value="2"/>
</dbReference>
<sequence length="401" mass="45620">MDNRNGGSQDGPIRISHWGLLAGRGGVEVLVMGLYSHMDRSKVQFDFLAEHDAPRMAFEDDIERMGGRVFRIMYSRHDSPTKAGTCVRDFLREHPEIRGIHVHTNFPYVEPLKQAAQVGLPLRILHSHNAGVQNDDHGNMLHQLIRKVRDTQIRHDIGRYPTHYFACSSLAAQYMFPGRPYTWIRNGIETDRFAYDEQTRERVRRELGLDDDTTAIGFCGRLRPQKNPVFLIDVFQRYLSLNPKSVLLIVGDGELRDDVEARVAKYGIADHVRFLGGERNDVNELYQAMDAFVLPSIFEGFGIVYLEAQCAGLPCLASADVVPKDVKVTDLLEFVSLQQDPDRWAHALDDRIHAAGPRRDRSAELRDAGFELADVAHRLQDFYLSHTGKETSKISKERNAR</sequence>